<keyword evidence="9" id="KW-1185">Reference proteome</keyword>
<name>A0AAI8YH05_9PEZI</name>
<dbReference type="Proteomes" id="UP001295740">
    <property type="component" value="Unassembled WGS sequence"/>
</dbReference>
<dbReference type="PRINTS" id="PR00463">
    <property type="entry name" value="EP450I"/>
</dbReference>
<accession>A0AAI8YH05</accession>
<evidence type="ECO:0000256" key="2">
    <source>
        <dbReference type="ARBA" id="ARBA00022617"/>
    </source>
</evidence>
<dbReference type="PROSITE" id="PS00086">
    <property type="entry name" value="CYTOCHROME_P450"/>
    <property type="match status" value="1"/>
</dbReference>
<gene>
    <name evidence="8" type="ORF">KHLLAP_LOCUS4907</name>
</gene>
<feature type="binding site" description="axial binding residue" evidence="6">
    <location>
        <position position="363"/>
    </location>
    <ligand>
        <name>heme</name>
        <dbReference type="ChEBI" id="CHEBI:30413"/>
    </ligand>
    <ligandPart>
        <name>Fe</name>
        <dbReference type="ChEBI" id="CHEBI:18248"/>
    </ligandPart>
</feature>
<proteinExistence type="inferred from homology"/>
<keyword evidence="4 7" id="KW-0560">Oxidoreductase</keyword>
<organism evidence="8 9">
    <name type="scientific">Anthostomella pinea</name>
    <dbReference type="NCBI Taxonomy" id="933095"/>
    <lineage>
        <taxon>Eukaryota</taxon>
        <taxon>Fungi</taxon>
        <taxon>Dikarya</taxon>
        <taxon>Ascomycota</taxon>
        <taxon>Pezizomycotina</taxon>
        <taxon>Sordariomycetes</taxon>
        <taxon>Xylariomycetidae</taxon>
        <taxon>Xylariales</taxon>
        <taxon>Xylariaceae</taxon>
        <taxon>Anthostomella</taxon>
    </lineage>
</organism>
<keyword evidence="2 6" id="KW-0349">Heme</keyword>
<dbReference type="GO" id="GO:0005506">
    <property type="term" value="F:iron ion binding"/>
    <property type="evidence" value="ECO:0007669"/>
    <property type="project" value="InterPro"/>
</dbReference>
<evidence type="ECO:0000256" key="7">
    <source>
        <dbReference type="RuleBase" id="RU000461"/>
    </source>
</evidence>
<sequence length="416" mass="47455">MDQYIEFGLVYGLKFLTSQEHLQLVFRDSDRHTKAFNNNSGWLMSQLLGRCVGLVNGEEWKVVREGVAHPFLRKSAASQIPLIQKHVSRHFDNLLHQGNLANGLLDPAEDLKMLPFWVVAEILYGDLSPDMIQDLERLVPLREELFRHVIRGGMTRFGFSRYIPSRLNRLLRAFMVEWKSFNDKACARARSFDPPAQIVHFHDQVAKGSITSDNLLHTLDESLFANLDVTIGGISWNVVFLAAHKEYQNRLKDELAAHSKDDTEYQMYILKNSTLLAACVSESSRLRPLAAFSVPQSAPTPRVIDGYVIPAGTDFIIDTHKLNIQSKVWGADGTVYRPERFLGGEALERRYSFWRFGFGPRQCLGKHLADAIIRTLIAHLVQNYEMGIPDGLEWESNPNSWISHPEMRIQCIRRGV</sequence>
<evidence type="ECO:0000256" key="4">
    <source>
        <dbReference type="ARBA" id="ARBA00023002"/>
    </source>
</evidence>
<dbReference type="InterPro" id="IPR001128">
    <property type="entry name" value="Cyt_P450"/>
</dbReference>
<evidence type="ECO:0000256" key="3">
    <source>
        <dbReference type="ARBA" id="ARBA00022723"/>
    </source>
</evidence>
<dbReference type="PANTHER" id="PTHR24305:SF235">
    <property type="entry name" value="CYTOCHROME P450 MONOOXYGENASE APDB-RELATED"/>
    <property type="match status" value="1"/>
</dbReference>
<dbReference type="InterPro" id="IPR017972">
    <property type="entry name" value="Cyt_P450_CS"/>
</dbReference>
<keyword evidence="5 6" id="KW-0408">Iron</keyword>
<protein>
    <submittedName>
        <fullName evidence="8">Uu.00g118330.m01.CDS01</fullName>
    </submittedName>
</protein>
<dbReference type="GO" id="GO:0004497">
    <property type="term" value="F:monooxygenase activity"/>
    <property type="evidence" value="ECO:0007669"/>
    <property type="project" value="UniProtKB-KW"/>
</dbReference>
<dbReference type="CDD" id="cd20615">
    <property type="entry name" value="CYP_GliC-like"/>
    <property type="match status" value="1"/>
</dbReference>
<keyword evidence="3 6" id="KW-0479">Metal-binding</keyword>
<dbReference type="InterPro" id="IPR002401">
    <property type="entry name" value="Cyt_P450_E_grp-I"/>
</dbReference>
<dbReference type="AlphaFoldDB" id="A0AAI8YH05"/>
<dbReference type="Gene3D" id="1.10.630.10">
    <property type="entry name" value="Cytochrome P450"/>
    <property type="match status" value="1"/>
</dbReference>
<dbReference type="SUPFAM" id="SSF48264">
    <property type="entry name" value="Cytochrome P450"/>
    <property type="match status" value="1"/>
</dbReference>
<dbReference type="Pfam" id="PF00067">
    <property type="entry name" value="p450"/>
    <property type="match status" value="1"/>
</dbReference>
<dbReference type="GO" id="GO:0044550">
    <property type="term" value="P:secondary metabolite biosynthetic process"/>
    <property type="evidence" value="ECO:0007669"/>
    <property type="project" value="UniProtKB-ARBA"/>
</dbReference>
<evidence type="ECO:0000313" key="9">
    <source>
        <dbReference type="Proteomes" id="UP001295740"/>
    </source>
</evidence>
<keyword evidence="7" id="KW-0503">Monooxygenase</keyword>
<reference evidence="8" key="1">
    <citation type="submission" date="2023-10" db="EMBL/GenBank/DDBJ databases">
        <authorList>
            <person name="Hackl T."/>
        </authorList>
    </citation>
    <scope>NUCLEOTIDE SEQUENCE</scope>
</reference>
<evidence type="ECO:0000256" key="5">
    <source>
        <dbReference type="ARBA" id="ARBA00023004"/>
    </source>
</evidence>
<evidence type="ECO:0000313" key="8">
    <source>
        <dbReference type="EMBL" id="CAJ2504439.1"/>
    </source>
</evidence>
<dbReference type="GO" id="GO:0016705">
    <property type="term" value="F:oxidoreductase activity, acting on paired donors, with incorporation or reduction of molecular oxygen"/>
    <property type="evidence" value="ECO:0007669"/>
    <property type="project" value="InterPro"/>
</dbReference>
<comment type="similarity">
    <text evidence="7">Belongs to the cytochrome P450 family.</text>
</comment>
<dbReference type="GO" id="GO:0020037">
    <property type="term" value="F:heme binding"/>
    <property type="evidence" value="ECO:0007669"/>
    <property type="project" value="InterPro"/>
</dbReference>
<dbReference type="InterPro" id="IPR050121">
    <property type="entry name" value="Cytochrome_P450_monoxygenase"/>
</dbReference>
<dbReference type="PANTHER" id="PTHR24305">
    <property type="entry name" value="CYTOCHROME P450"/>
    <property type="match status" value="1"/>
</dbReference>
<dbReference type="InterPro" id="IPR036396">
    <property type="entry name" value="Cyt_P450_sf"/>
</dbReference>
<evidence type="ECO:0000256" key="6">
    <source>
        <dbReference type="PIRSR" id="PIRSR602401-1"/>
    </source>
</evidence>
<dbReference type="EMBL" id="CAUWAG010000006">
    <property type="protein sequence ID" value="CAJ2504439.1"/>
    <property type="molecule type" value="Genomic_DNA"/>
</dbReference>
<comment type="cofactor">
    <cofactor evidence="1 6">
        <name>heme</name>
        <dbReference type="ChEBI" id="CHEBI:30413"/>
    </cofactor>
</comment>
<dbReference type="PRINTS" id="PR00385">
    <property type="entry name" value="P450"/>
</dbReference>
<evidence type="ECO:0000256" key="1">
    <source>
        <dbReference type="ARBA" id="ARBA00001971"/>
    </source>
</evidence>
<comment type="caution">
    <text evidence="8">The sequence shown here is derived from an EMBL/GenBank/DDBJ whole genome shotgun (WGS) entry which is preliminary data.</text>
</comment>